<dbReference type="HOGENOM" id="CLU_590096_0_0_4"/>
<reference evidence="10 11" key="1">
    <citation type="journal article" date="2013" name="Genome Announc.">
        <title>Complete Genome Sequence of Burkholderia sp. Strain RPE64, Bacterial Symbiont of the Bean Bug Riptortus pedestris.</title>
        <authorList>
            <person name="Shibata T.F."/>
            <person name="Maeda T."/>
            <person name="Nikoh N."/>
            <person name="Yamaguchi K."/>
            <person name="Oshima K."/>
            <person name="Hattori M."/>
            <person name="Nishiyama T."/>
            <person name="Hasebe M."/>
            <person name="Fukatsu T."/>
            <person name="Kikuchi Y."/>
            <person name="Shigenobu S."/>
        </authorList>
    </citation>
    <scope>NUCLEOTIDE SEQUENCE [LARGE SCALE GENOMIC DNA]</scope>
</reference>
<keyword evidence="2" id="KW-1003">Cell membrane</keyword>
<dbReference type="InterPro" id="IPR018584">
    <property type="entry name" value="GT87"/>
</dbReference>
<dbReference type="STRING" id="758793.BRPE64_CCDS08370"/>
<gene>
    <name evidence="10" type="ORF">BRPE64_CCDS08370</name>
</gene>
<feature type="transmembrane region" description="Helical" evidence="9">
    <location>
        <begin position="219"/>
        <end position="242"/>
    </location>
</feature>
<feature type="transmembrane region" description="Helical" evidence="9">
    <location>
        <begin position="140"/>
        <end position="159"/>
    </location>
</feature>
<keyword evidence="3 10" id="KW-0808">Transferase</keyword>
<keyword evidence="11" id="KW-1185">Reference proteome</keyword>
<dbReference type="Pfam" id="PF09594">
    <property type="entry name" value="GT87"/>
    <property type="match status" value="1"/>
</dbReference>
<keyword evidence="5 9" id="KW-1133">Transmembrane helix</keyword>
<keyword evidence="6 9" id="KW-0472">Membrane</keyword>
<evidence type="ECO:0000313" key="10">
    <source>
        <dbReference type="EMBL" id="BAN26920.1"/>
    </source>
</evidence>
<dbReference type="Proteomes" id="UP000013966">
    <property type="component" value="Chromosome 3"/>
</dbReference>
<evidence type="ECO:0000256" key="5">
    <source>
        <dbReference type="ARBA" id="ARBA00022989"/>
    </source>
</evidence>
<dbReference type="RefSeq" id="WP_016347629.1">
    <property type="nucleotide sequence ID" value="NC_021288.1"/>
</dbReference>
<feature type="transmembrane region" description="Helical" evidence="9">
    <location>
        <begin position="171"/>
        <end position="187"/>
    </location>
</feature>
<dbReference type="AlphaFoldDB" id="R4WZ50"/>
<feature type="transmembrane region" description="Helical" evidence="9">
    <location>
        <begin position="376"/>
        <end position="392"/>
    </location>
</feature>
<evidence type="ECO:0000256" key="3">
    <source>
        <dbReference type="ARBA" id="ARBA00022679"/>
    </source>
</evidence>
<evidence type="ECO:0000256" key="6">
    <source>
        <dbReference type="ARBA" id="ARBA00023136"/>
    </source>
</evidence>
<dbReference type="EMBL" id="AP013060">
    <property type="protein sequence ID" value="BAN26920.1"/>
    <property type="molecule type" value="Genomic_DNA"/>
</dbReference>
<protein>
    <submittedName>
        <fullName evidence="10">Putative prenyltransferase UbiA family</fullName>
    </submittedName>
</protein>
<evidence type="ECO:0000256" key="1">
    <source>
        <dbReference type="ARBA" id="ARBA00004651"/>
    </source>
</evidence>
<dbReference type="GO" id="GO:0016758">
    <property type="term" value="F:hexosyltransferase activity"/>
    <property type="evidence" value="ECO:0007669"/>
    <property type="project" value="InterPro"/>
</dbReference>
<feature type="transmembrane region" description="Helical" evidence="9">
    <location>
        <begin position="399"/>
        <end position="415"/>
    </location>
</feature>
<evidence type="ECO:0000256" key="9">
    <source>
        <dbReference type="SAM" id="Phobius"/>
    </source>
</evidence>
<proteinExistence type="inferred from homology"/>
<comment type="subcellular location">
    <subcellularLocation>
        <location evidence="1">Cell membrane</location>
        <topology evidence="1">Multi-pass membrane protein</topology>
    </subcellularLocation>
</comment>
<evidence type="ECO:0000256" key="4">
    <source>
        <dbReference type="ARBA" id="ARBA00022692"/>
    </source>
</evidence>
<feature type="transmembrane region" description="Helical" evidence="9">
    <location>
        <begin position="352"/>
        <end position="370"/>
    </location>
</feature>
<organism evidence="10 11">
    <name type="scientific">Caballeronia insecticola</name>
    <dbReference type="NCBI Taxonomy" id="758793"/>
    <lineage>
        <taxon>Bacteria</taxon>
        <taxon>Pseudomonadati</taxon>
        <taxon>Pseudomonadota</taxon>
        <taxon>Betaproteobacteria</taxon>
        <taxon>Burkholderiales</taxon>
        <taxon>Burkholderiaceae</taxon>
        <taxon>Caballeronia</taxon>
    </lineage>
</organism>
<feature type="transmembrane region" description="Helical" evidence="9">
    <location>
        <begin position="421"/>
        <end position="440"/>
    </location>
</feature>
<reference evidence="10 11" key="2">
    <citation type="journal article" date="2018" name="Int. J. Syst. Evol. Microbiol.">
        <title>Burkholderia insecticola sp. nov., a gut symbiotic bacterium of the bean bug Riptortus pedestris.</title>
        <authorList>
            <person name="Takeshita K."/>
            <person name="Tamaki H."/>
            <person name="Ohbayashi T."/>
            <person name="Meng X.-Y."/>
            <person name="Sone T."/>
            <person name="Mitani Y."/>
            <person name="Peeters C."/>
            <person name="Kikuchi Y."/>
            <person name="Vandamme P."/>
        </authorList>
    </citation>
    <scope>NUCLEOTIDE SEQUENCE [LARGE SCALE GENOMIC DNA]</scope>
    <source>
        <strain evidence="10">RPE64</strain>
    </source>
</reference>
<dbReference type="PATRIC" id="fig|758793.3.peg.5141"/>
<accession>R4WZ50</accession>
<sequence>MNSRQTFGSPMQHARPTPPETRTRALLLRAALIVFVLLPAADLISFAILRLWLHKEYAPTLGFVWAWARSTWWHSTAIDDSWAPMRAALDWLHAHAGGNLYDRLFFVDHVKFQYAPSALLPLRALEALSLDSSDAALNRFDAWVILLNAATCGLIAYLLAGRSDTNARFRWHWAILATLATLTYFPLQRAFVLGQVQVWNNALFALAALAWILDRRLLAGALIGLICLLKPQFLLFILWAVLRREWRFCAGWLGVVVIGGVTSLIVFGLSNHLGYLAVLRALSRTGEAYIANQSINGFLNRLVGTDATPDIWKANDFPVYSPIVYLGTLCTSAVLIGAALLAPLRTRAQSRLFDFLCGALTFTIASPIAWEHHFGIAPVIFLVLVLSLAVCAPSKTRTIALVVLSASYFVTGVWLRGSWMLAGVLATLGLVYWSMFSASVRDPTTGPPAARSRDTLTNPQSPT</sequence>
<feature type="transmembrane region" description="Helical" evidence="9">
    <location>
        <begin position="249"/>
        <end position="269"/>
    </location>
</feature>
<evidence type="ECO:0000256" key="2">
    <source>
        <dbReference type="ARBA" id="ARBA00022475"/>
    </source>
</evidence>
<dbReference type="KEGG" id="buo:BRPE64_CCDS08370"/>
<dbReference type="GO" id="GO:0005886">
    <property type="term" value="C:plasma membrane"/>
    <property type="evidence" value="ECO:0007669"/>
    <property type="project" value="UniProtKB-SubCell"/>
</dbReference>
<dbReference type="OrthoDB" id="8833275at2"/>
<keyword evidence="4 9" id="KW-0812">Transmembrane</keyword>
<evidence type="ECO:0000313" key="11">
    <source>
        <dbReference type="Proteomes" id="UP000013966"/>
    </source>
</evidence>
<comment type="similarity">
    <text evidence="7">Belongs to the glycosyltransferase 87 family.</text>
</comment>
<name>R4WZ50_9BURK</name>
<evidence type="ECO:0000256" key="8">
    <source>
        <dbReference type="SAM" id="MobiDB-lite"/>
    </source>
</evidence>
<feature type="transmembrane region" description="Helical" evidence="9">
    <location>
        <begin position="319"/>
        <end position="340"/>
    </location>
</feature>
<evidence type="ECO:0000256" key="7">
    <source>
        <dbReference type="ARBA" id="ARBA00024033"/>
    </source>
</evidence>
<feature type="transmembrane region" description="Helical" evidence="9">
    <location>
        <begin position="26"/>
        <end position="49"/>
    </location>
</feature>
<feature type="region of interest" description="Disordered" evidence="8">
    <location>
        <begin position="444"/>
        <end position="463"/>
    </location>
</feature>